<dbReference type="Proteomes" id="UP000095283">
    <property type="component" value="Unplaced"/>
</dbReference>
<dbReference type="WBParaSite" id="Hba_00698">
    <property type="protein sequence ID" value="Hba_00698"/>
    <property type="gene ID" value="Hba_00698"/>
</dbReference>
<organism evidence="1 2">
    <name type="scientific">Heterorhabditis bacteriophora</name>
    <name type="common">Entomopathogenic nematode worm</name>
    <dbReference type="NCBI Taxonomy" id="37862"/>
    <lineage>
        <taxon>Eukaryota</taxon>
        <taxon>Metazoa</taxon>
        <taxon>Ecdysozoa</taxon>
        <taxon>Nematoda</taxon>
        <taxon>Chromadorea</taxon>
        <taxon>Rhabditida</taxon>
        <taxon>Rhabditina</taxon>
        <taxon>Rhabditomorpha</taxon>
        <taxon>Strongyloidea</taxon>
        <taxon>Heterorhabditidae</taxon>
        <taxon>Heterorhabditis</taxon>
    </lineage>
</organism>
<accession>A0A1I7W7T1</accession>
<evidence type="ECO:0000313" key="1">
    <source>
        <dbReference type="Proteomes" id="UP000095283"/>
    </source>
</evidence>
<protein>
    <submittedName>
        <fullName evidence="2">Ovule protein</fullName>
    </submittedName>
</protein>
<sequence>MTKVLYYYRKTRLKPDHQQYFDFSSTTRNDLLPNSYITTYNIKTRQRSVFILDKSSERTNCSLVTLPTVDAHGNTHRMQLAHRKPHHQSIRVQQDI</sequence>
<name>A0A1I7W7T1_HETBA</name>
<reference evidence="2" key="1">
    <citation type="submission" date="2016-11" db="UniProtKB">
        <authorList>
            <consortium name="WormBaseParasite"/>
        </authorList>
    </citation>
    <scope>IDENTIFICATION</scope>
</reference>
<keyword evidence="1" id="KW-1185">Reference proteome</keyword>
<proteinExistence type="predicted"/>
<dbReference type="AlphaFoldDB" id="A0A1I7W7T1"/>
<evidence type="ECO:0000313" key="2">
    <source>
        <dbReference type="WBParaSite" id="Hba_00698"/>
    </source>
</evidence>